<protein>
    <recommendedName>
        <fullName evidence="7">Transthyretin-like family protein</fullName>
    </recommendedName>
</protein>
<dbReference type="EMBL" id="CP092624">
    <property type="protein sequence ID" value="UMM35527.1"/>
    <property type="molecule type" value="Genomic_DNA"/>
</dbReference>
<evidence type="ECO:0000313" key="5">
    <source>
        <dbReference type="EMBL" id="UMM35527.1"/>
    </source>
</evidence>
<dbReference type="Pfam" id="PF01060">
    <property type="entry name" value="TTR-52"/>
    <property type="match status" value="1"/>
</dbReference>
<gene>
    <name evidence="5" type="ORF">L5515_008104</name>
</gene>
<dbReference type="PANTHER" id="PTHR21700:SF49">
    <property type="entry name" value="TRANSTHYRETIN-LIKE FAMILY PROTEIN"/>
    <property type="match status" value="1"/>
</dbReference>
<keyword evidence="4" id="KW-0732">Signal</keyword>
<dbReference type="Gene3D" id="2.60.40.3330">
    <property type="match status" value="1"/>
</dbReference>
<proteinExistence type="inferred from homology"/>
<dbReference type="GO" id="GO:0009986">
    <property type="term" value="C:cell surface"/>
    <property type="evidence" value="ECO:0007669"/>
    <property type="project" value="InterPro"/>
</dbReference>
<dbReference type="AlphaFoldDB" id="A0AAE9F6G7"/>
<dbReference type="Proteomes" id="UP000829354">
    <property type="component" value="Chromosome V"/>
</dbReference>
<comment type="similarity">
    <text evidence="2">Belongs to the nematode transthyretin-like family.</text>
</comment>
<name>A0AAE9F6G7_CAEBR</name>
<evidence type="ECO:0000256" key="4">
    <source>
        <dbReference type="ARBA" id="ARBA00022729"/>
    </source>
</evidence>
<keyword evidence="3" id="KW-0964">Secreted</keyword>
<keyword evidence="6" id="KW-1185">Reference proteome</keyword>
<sequence>MNSKFLLCVSPSSYAQLSKKLLLNTTDMPLLIIHLTTEVMEMPMEHTEPMELMEDMVLDLLMLDIMEREKLDLDPPRTISKPYYHEILSFLHFVCFCAVLSTSNALFGIGRKQSVAVTGRLTCNGVPAKDVKIKLYEKEKIKDVKMDETTTDVNGYFKVSGYKTEITNIDPQINIYHRCNYKKLCYKKVPIKIPDNFITSGIVPKKTFDIGEINLANRFKGTTIDCIN</sequence>
<evidence type="ECO:0000256" key="3">
    <source>
        <dbReference type="ARBA" id="ARBA00022525"/>
    </source>
</evidence>
<dbReference type="GO" id="GO:0005576">
    <property type="term" value="C:extracellular region"/>
    <property type="evidence" value="ECO:0007669"/>
    <property type="project" value="UniProtKB-SubCell"/>
</dbReference>
<dbReference type="InterPro" id="IPR001534">
    <property type="entry name" value="Transthyretin-like"/>
</dbReference>
<evidence type="ECO:0000256" key="2">
    <source>
        <dbReference type="ARBA" id="ARBA00010112"/>
    </source>
</evidence>
<evidence type="ECO:0008006" key="7">
    <source>
        <dbReference type="Google" id="ProtNLM"/>
    </source>
</evidence>
<organism evidence="5 6">
    <name type="scientific">Caenorhabditis briggsae</name>
    <dbReference type="NCBI Taxonomy" id="6238"/>
    <lineage>
        <taxon>Eukaryota</taxon>
        <taxon>Metazoa</taxon>
        <taxon>Ecdysozoa</taxon>
        <taxon>Nematoda</taxon>
        <taxon>Chromadorea</taxon>
        <taxon>Rhabditida</taxon>
        <taxon>Rhabditina</taxon>
        <taxon>Rhabditomorpha</taxon>
        <taxon>Rhabditoidea</taxon>
        <taxon>Rhabditidae</taxon>
        <taxon>Peloderinae</taxon>
        <taxon>Caenorhabditis</taxon>
    </lineage>
</organism>
<evidence type="ECO:0000313" key="6">
    <source>
        <dbReference type="Proteomes" id="UP000829354"/>
    </source>
</evidence>
<comment type="subcellular location">
    <subcellularLocation>
        <location evidence="1">Secreted</location>
    </subcellularLocation>
</comment>
<evidence type="ECO:0000256" key="1">
    <source>
        <dbReference type="ARBA" id="ARBA00004613"/>
    </source>
</evidence>
<accession>A0AAE9F6G7</accession>
<reference evidence="5 6" key="1">
    <citation type="submission" date="2022-04" db="EMBL/GenBank/DDBJ databases">
        <title>Chromosome-level reference genomes for two strains of Caenorhabditis briggsae: an improved platform for comparative genomics.</title>
        <authorList>
            <person name="Stevens L."/>
            <person name="Andersen E."/>
        </authorList>
    </citation>
    <scope>NUCLEOTIDE SEQUENCE [LARGE SCALE GENOMIC DNA]</scope>
    <source>
        <strain evidence="5">VX34</strain>
        <tissue evidence="5">Whole-organism</tissue>
    </source>
</reference>
<dbReference type="PANTHER" id="PTHR21700">
    <property type="entry name" value="TRANSTHYRETIN-LIKE FAMILY PROTEIN-RELATED"/>
    <property type="match status" value="1"/>
</dbReference>
<dbReference type="InterPro" id="IPR038479">
    <property type="entry name" value="Transthyretin-like_sf"/>
</dbReference>